<proteinExistence type="predicted"/>
<dbReference type="Pfam" id="PF17667">
    <property type="entry name" value="Pkinase_fungal"/>
    <property type="match status" value="1"/>
</dbReference>
<feature type="domain" description="Fungal-type protein kinase" evidence="2">
    <location>
        <begin position="574"/>
        <end position="674"/>
    </location>
</feature>
<feature type="region of interest" description="Disordered" evidence="1">
    <location>
        <begin position="424"/>
        <end position="475"/>
    </location>
</feature>
<dbReference type="SUPFAM" id="SSF56112">
    <property type="entry name" value="Protein kinase-like (PK-like)"/>
    <property type="match status" value="1"/>
</dbReference>
<feature type="compositionally biased region" description="Polar residues" evidence="1">
    <location>
        <begin position="449"/>
        <end position="462"/>
    </location>
</feature>
<evidence type="ECO:0000313" key="3">
    <source>
        <dbReference type="EMBL" id="KIM42705.1"/>
    </source>
</evidence>
<dbReference type="OrthoDB" id="5569250at2759"/>
<feature type="compositionally biased region" description="Low complexity" evidence="1">
    <location>
        <begin position="429"/>
        <end position="441"/>
    </location>
</feature>
<dbReference type="EMBL" id="KN831777">
    <property type="protein sequence ID" value="KIM42705.1"/>
    <property type="molecule type" value="Genomic_DNA"/>
</dbReference>
<sequence>MPHSHGSAAQTLVDERYTSFYCQGSSRAGNLKNIRNVAYDLKSRERCSFITMLKALMLRQAMMKDGSSRKDFTATAEEWEAVDQIFRTYLNDAVGFVNGPHGKPMRRELKAYCETATETPRYPHFVNTLNEMLLYFRKLKSRTDAIEDGDIIFAINDPAVVESHHLPKTSTKRKPDLICLLAKRFRHLFNGGRFGIKACMKTAASLQAANKKLEPDAKATWGDILQSWELQAKRQINSEIRTDFTVEEFLSGDEAEISAAAIDELPVASTSTSEVQASATSGVKRKRGSSYVPSSKKIKVDDSDFPPKLRAPKDVQCAFYGIERLRHSMDITHSMTVLLSDANLTLSWYDSQGCIEADRINIIEALPLLAVMIRIFEDFPLGMWGYTPVEIWSEDKSQKKTPYRRNENPVGSFQIIGRRTFTADATKVQPTTQTATTPTTALNRRRSTRLSQRGAQPQPSTSGEEHFSGDAQPDEPTDDILFLKSAWPETKRCKEPEVILEAYKPANELLGTEARSVTDHLPVLVNSRELSYTSTEIIRQLVKSTTTQGFRVQLWMLSKKLQPIHALAPVDFWKAFWQTLRCHALLWRIGIAHGDVSLYNLMSKEDNKYGVLNDFDLSTIMKPGDQNPNRQGLERTGTLPFMALQLLDDEGFDGKVPRRYRHELESFAWILVWVSRCVVGGEECELPRCLKKWLGHDIYDVMGSKVTFIHKQLGIPMTSDYLWLESALFSWMSSWGLLDQQCQGTNPLRHPPEKTDSEHLQTFIAICKECATANPTVSIPIDITWVDGLADLKFTIHE</sequence>
<evidence type="ECO:0000259" key="2">
    <source>
        <dbReference type="Pfam" id="PF17667"/>
    </source>
</evidence>
<evidence type="ECO:0000313" key="4">
    <source>
        <dbReference type="Proteomes" id="UP000053424"/>
    </source>
</evidence>
<keyword evidence="4" id="KW-1185">Reference proteome</keyword>
<dbReference type="PANTHER" id="PTHR38248:SF2">
    <property type="entry name" value="FUNK1 11"/>
    <property type="match status" value="1"/>
</dbReference>
<dbReference type="PANTHER" id="PTHR38248">
    <property type="entry name" value="FUNK1 6"/>
    <property type="match status" value="1"/>
</dbReference>
<dbReference type="HOGENOM" id="CLU_016736_0_0_1"/>
<dbReference type="Gene3D" id="1.10.510.10">
    <property type="entry name" value="Transferase(Phosphotransferase) domain 1"/>
    <property type="match status" value="1"/>
</dbReference>
<dbReference type="Proteomes" id="UP000053424">
    <property type="component" value="Unassembled WGS sequence"/>
</dbReference>
<dbReference type="InterPro" id="IPR011009">
    <property type="entry name" value="Kinase-like_dom_sf"/>
</dbReference>
<accession>A0A0C3C1F7</accession>
<dbReference type="AlphaFoldDB" id="A0A0C3C1F7"/>
<organism evidence="3 4">
    <name type="scientific">Hebeloma cylindrosporum</name>
    <dbReference type="NCBI Taxonomy" id="76867"/>
    <lineage>
        <taxon>Eukaryota</taxon>
        <taxon>Fungi</taxon>
        <taxon>Dikarya</taxon>
        <taxon>Basidiomycota</taxon>
        <taxon>Agaricomycotina</taxon>
        <taxon>Agaricomycetes</taxon>
        <taxon>Agaricomycetidae</taxon>
        <taxon>Agaricales</taxon>
        <taxon>Agaricineae</taxon>
        <taxon>Hymenogastraceae</taxon>
        <taxon>Hebeloma</taxon>
    </lineage>
</organism>
<reference evidence="4" key="2">
    <citation type="submission" date="2015-01" db="EMBL/GenBank/DDBJ databases">
        <title>Evolutionary Origins and Diversification of the Mycorrhizal Mutualists.</title>
        <authorList>
            <consortium name="DOE Joint Genome Institute"/>
            <consortium name="Mycorrhizal Genomics Consortium"/>
            <person name="Kohler A."/>
            <person name="Kuo A."/>
            <person name="Nagy L.G."/>
            <person name="Floudas D."/>
            <person name="Copeland A."/>
            <person name="Barry K.W."/>
            <person name="Cichocki N."/>
            <person name="Veneault-Fourrey C."/>
            <person name="LaButti K."/>
            <person name="Lindquist E.A."/>
            <person name="Lipzen A."/>
            <person name="Lundell T."/>
            <person name="Morin E."/>
            <person name="Murat C."/>
            <person name="Riley R."/>
            <person name="Ohm R."/>
            <person name="Sun H."/>
            <person name="Tunlid A."/>
            <person name="Henrissat B."/>
            <person name="Grigoriev I.V."/>
            <person name="Hibbett D.S."/>
            <person name="Martin F."/>
        </authorList>
    </citation>
    <scope>NUCLEOTIDE SEQUENCE [LARGE SCALE GENOMIC DNA]</scope>
    <source>
        <strain evidence="4">h7</strain>
    </source>
</reference>
<name>A0A0C3C1F7_HEBCY</name>
<evidence type="ECO:0000256" key="1">
    <source>
        <dbReference type="SAM" id="MobiDB-lite"/>
    </source>
</evidence>
<reference evidence="3 4" key="1">
    <citation type="submission" date="2014-04" db="EMBL/GenBank/DDBJ databases">
        <authorList>
            <consortium name="DOE Joint Genome Institute"/>
            <person name="Kuo A."/>
            <person name="Gay G."/>
            <person name="Dore J."/>
            <person name="Kohler A."/>
            <person name="Nagy L.G."/>
            <person name="Floudas D."/>
            <person name="Copeland A."/>
            <person name="Barry K.W."/>
            <person name="Cichocki N."/>
            <person name="Veneault-Fourrey C."/>
            <person name="LaButti K."/>
            <person name="Lindquist E.A."/>
            <person name="Lipzen A."/>
            <person name="Lundell T."/>
            <person name="Morin E."/>
            <person name="Murat C."/>
            <person name="Sun H."/>
            <person name="Tunlid A."/>
            <person name="Henrissat B."/>
            <person name="Grigoriev I.V."/>
            <person name="Hibbett D.S."/>
            <person name="Martin F."/>
            <person name="Nordberg H.P."/>
            <person name="Cantor M.N."/>
            <person name="Hua S.X."/>
        </authorList>
    </citation>
    <scope>NUCLEOTIDE SEQUENCE [LARGE SCALE GENOMIC DNA]</scope>
    <source>
        <strain evidence="4">h7</strain>
    </source>
</reference>
<gene>
    <name evidence="3" type="ORF">M413DRAFT_122048</name>
</gene>
<dbReference type="InterPro" id="IPR040976">
    <property type="entry name" value="Pkinase_fungal"/>
</dbReference>
<protein>
    <recommendedName>
        <fullName evidence="2">Fungal-type protein kinase domain-containing protein</fullName>
    </recommendedName>
</protein>